<dbReference type="PANTHER" id="PTHR42997">
    <property type="entry name" value="HIT FAMILY HYDROLASE"/>
    <property type="match status" value="1"/>
</dbReference>
<feature type="active site" description="Tele-AMP-histidine intermediate" evidence="2">
    <location>
        <position position="119"/>
    </location>
</feature>
<dbReference type="AlphaFoldDB" id="A0A9D2HNU6"/>
<evidence type="ECO:0000256" key="1">
    <source>
        <dbReference type="ARBA" id="ARBA00022741"/>
    </source>
</evidence>
<name>A0A9D2HNU6_9BACT</name>
<evidence type="ECO:0000259" key="5">
    <source>
        <dbReference type="PROSITE" id="PS51084"/>
    </source>
</evidence>
<evidence type="ECO:0000256" key="2">
    <source>
        <dbReference type="PIRSR" id="PIRSR639383-1"/>
    </source>
</evidence>
<dbReference type="InterPro" id="IPR039383">
    <property type="entry name" value="FHIT"/>
</dbReference>
<sequence>MKQLWAPWRIEYILGPKPDACVFCLPEGRDEDEERLVLHRGKRAFVIMNRYPYNNGHLLVCPFRHVSELTDLESAESHEIMDLVQRCSGILKQHFNCEGINVGLNLGKAAGAGIGEHLHFHLVPRWNGDSSFIAVMDDVRTVPQHIRETYAALRACF</sequence>
<dbReference type="SUPFAM" id="SSF54197">
    <property type="entry name" value="HIT-like"/>
    <property type="match status" value="1"/>
</dbReference>
<dbReference type="PROSITE" id="PS51084">
    <property type="entry name" value="HIT_2"/>
    <property type="match status" value="1"/>
</dbReference>
<feature type="domain" description="HIT" evidence="5">
    <location>
        <begin position="22"/>
        <end position="132"/>
    </location>
</feature>
<comment type="caution">
    <text evidence="6">The sequence shown here is derived from an EMBL/GenBank/DDBJ whole genome shotgun (WGS) entry which is preliminary data.</text>
</comment>
<reference evidence="6" key="1">
    <citation type="journal article" date="2021" name="PeerJ">
        <title>Extensive microbial diversity within the chicken gut microbiome revealed by metagenomics and culture.</title>
        <authorList>
            <person name="Gilroy R."/>
            <person name="Ravi A."/>
            <person name="Getino M."/>
            <person name="Pursley I."/>
            <person name="Horton D.L."/>
            <person name="Alikhan N.F."/>
            <person name="Baker D."/>
            <person name="Gharbi K."/>
            <person name="Hall N."/>
            <person name="Watson M."/>
            <person name="Adriaenssens E.M."/>
            <person name="Foster-Nyarko E."/>
            <person name="Jarju S."/>
            <person name="Secka A."/>
            <person name="Antonio M."/>
            <person name="Oren A."/>
            <person name="Chaudhuri R.R."/>
            <person name="La Ragione R."/>
            <person name="Hildebrand F."/>
            <person name="Pallen M.J."/>
        </authorList>
    </citation>
    <scope>NUCLEOTIDE SEQUENCE</scope>
    <source>
        <strain evidence="6">5032</strain>
    </source>
</reference>
<feature type="binding site" evidence="3">
    <location>
        <position position="49"/>
    </location>
    <ligand>
        <name>substrate</name>
    </ligand>
</feature>
<evidence type="ECO:0000313" key="7">
    <source>
        <dbReference type="Proteomes" id="UP000823821"/>
    </source>
</evidence>
<dbReference type="GO" id="GO:0003824">
    <property type="term" value="F:catalytic activity"/>
    <property type="evidence" value="ECO:0007669"/>
    <property type="project" value="InterPro"/>
</dbReference>
<dbReference type="EMBL" id="DWZD01000040">
    <property type="protein sequence ID" value="HJA79209.1"/>
    <property type="molecule type" value="Genomic_DNA"/>
</dbReference>
<dbReference type="InterPro" id="IPR052908">
    <property type="entry name" value="AP-4-A_phosphorylase"/>
</dbReference>
<evidence type="ECO:0000313" key="6">
    <source>
        <dbReference type="EMBL" id="HJA79209.1"/>
    </source>
</evidence>
<feature type="short sequence motif" description="Histidine triad motif" evidence="4">
    <location>
        <begin position="117"/>
        <end position="121"/>
    </location>
</feature>
<dbReference type="CDD" id="cd01275">
    <property type="entry name" value="FHIT"/>
    <property type="match status" value="1"/>
</dbReference>
<evidence type="ECO:0000256" key="3">
    <source>
        <dbReference type="PIRSR" id="PIRSR639383-2"/>
    </source>
</evidence>
<keyword evidence="1" id="KW-0547">Nucleotide-binding</keyword>
<accession>A0A9D2HNU6</accession>
<dbReference type="InterPro" id="IPR036265">
    <property type="entry name" value="HIT-like_sf"/>
</dbReference>
<feature type="binding site" evidence="3">
    <location>
        <position position="121"/>
    </location>
    <ligand>
        <name>substrate</name>
    </ligand>
</feature>
<dbReference type="Gene3D" id="3.30.428.10">
    <property type="entry name" value="HIT-like"/>
    <property type="match status" value="1"/>
</dbReference>
<dbReference type="PANTHER" id="PTHR42997:SF1">
    <property type="entry name" value="AP-4-A PHOSPHORYLASE"/>
    <property type="match status" value="1"/>
</dbReference>
<dbReference type="InterPro" id="IPR011146">
    <property type="entry name" value="HIT-like"/>
</dbReference>
<evidence type="ECO:0000256" key="4">
    <source>
        <dbReference type="PROSITE-ProRule" id="PRU00464"/>
    </source>
</evidence>
<organism evidence="6 7">
    <name type="scientific">Candidatus Desulfovibrio intestinavium</name>
    <dbReference type="NCBI Taxonomy" id="2838534"/>
    <lineage>
        <taxon>Bacteria</taxon>
        <taxon>Pseudomonadati</taxon>
        <taxon>Thermodesulfobacteriota</taxon>
        <taxon>Desulfovibrionia</taxon>
        <taxon>Desulfovibrionales</taxon>
        <taxon>Desulfovibrionaceae</taxon>
        <taxon>Desulfovibrio</taxon>
    </lineage>
</organism>
<dbReference type="GO" id="GO:0000166">
    <property type="term" value="F:nucleotide binding"/>
    <property type="evidence" value="ECO:0007669"/>
    <property type="project" value="UniProtKB-KW"/>
</dbReference>
<reference evidence="6" key="2">
    <citation type="submission" date="2021-04" db="EMBL/GenBank/DDBJ databases">
        <authorList>
            <person name="Gilroy R."/>
        </authorList>
    </citation>
    <scope>NUCLEOTIDE SEQUENCE</scope>
    <source>
        <strain evidence="6">5032</strain>
    </source>
</reference>
<gene>
    <name evidence="6" type="ORF">H9784_06545</name>
</gene>
<dbReference type="Pfam" id="PF01230">
    <property type="entry name" value="HIT"/>
    <property type="match status" value="1"/>
</dbReference>
<dbReference type="Proteomes" id="UP000823821">
    <property type="component" value="Unassembled WGS sequence"/>
</dbReference>
<protein>
    <submittedName>
        <fullName evidence="6">HIT domain-containing protein</fullName>
    </submittedName>
</protein>
<proteinExistence type="predicted"/>